<evidence type="ECO:0000256" key="1">
    <source>
        <dbReference type="SAM" id="MobiDB-lite"/>
    </source>
</evidence>
<organism evidence="3 4">
    <name type="scientific">Inquilinus ginsengisoli</name>
    <dbReference type="NCBI Taxonomy" id="363840"/>
    <lineage>
        <taxon>Bacteria</taxon>
        <taxon>Pseudomonadati</taxon>
        <taxon>Pseudomonadota</taxon>
        <taxon>Alphaproteobacteria</taxon>
        <taxon>Rhodospirillales</taxon>
        <taxon>Rhodospirillaceae</taxon>
        <taxon>Inquilinus</taxon>
    </lineage>
</organism>
<dbReference type="RefSeq" id="WP_309791903.1">
    <property type="nucleotide sequence ID" value="NZ_JAVDPW010000001.1"/>
</dbReference>
<dbReference type="Proteomes" id="UP001262410">
    <property type="component" value="Unassembled WGS sequence"/>
</dbReference>
<keyword evidence="4" id="KW-1185">Reference proteome</keyword>
<dbReference type="EMBL" id="JAVDPW010000001">
    <property type="protein sequence ID" value="MDR6287970.1"/>
    <property type="molecule type" value="Genomic_DNA"/>
</dbReference>
<keyword evidence="2" id="KW-0812">Transmembrane</keyword>
<protein>
    <submittedName>
        <fullName evidence="3">Uncharacterized protein</fullName>
    </submittedName>
</protein>
<feature type="region of interest" description="Disordered" evidence="1">
    <location>
        <begin position="54"/>
        <end position="78"/>
    </location>
</feature>
<keyword evidence="2" id="KW-0472">Membrane</keyword>
<comment type="caution">
    <text evidence="3">The sequence shown here is derived from an EMBL/GenBank/DDBJ whole genome shotgun (WGS) entry which is preliminary data.</text>
</comment>
<feature type="transmembrane region" description="Helical" evidence="2">
    <location>
        <begin position="6"/>
        <end position="24"/>
    </location>
</feature>
<reference evidence="3 4" key="1">
    <citation type="submission" date="2023-07" db="EMBL/GenBank/DDBJ databases">
        <title>Sorghum-associated microbial communities from plants grown in Nebraska, USA.</title>
        <authorList>
            <person name="Schachtman D."/>
        </authorList>
    </citation>
    <scope>NUCLEOTIDE SEQUENCE [LARGE SCALE GENOMIC DNA]</scope>
    <source>
        <strain evidence="3 4">584</strain>
    </source>
</reference>
<accession>A0ABU1JK82</accession>
<sequence>MTVALMIWAAIGPLLAFMVGILVGSQDDDETPPPECGWPIPAYPYAESWRQPPGRAVEQPLPAAARPGGRCGSKGQWP</sequence>
<evidence type="ECO:0000256" key="2">
    <source>
        <dbReference type="SAM" id="Phobius"/>
    </source>
</evidence>
<proteinExistence type="predicted"/>
<evidence type="ECO:0000313" key="4">
    <source>
        <dbReference type="Proteomes" id="UP001262410"/>
    </source>
</evidence>
<name>A0ABU1JK82_9PROT</name>
<gene>
    <name evidence="3" type="ORF">E9232_000469</name>
</gene>
<keyword evidence="2" id="KW-1133">Transmembrane helix</keyword>
<evidence type="ECO:0000313" key="3">
    <source>
        <dbReference type="EMBL" id="MDR6287970.1"/>
    </source>
</evidence>